<dbReference type="InterPro" id="IPR003439">
    <property type="entry name" value="ABC_transporter-like_ATP-bd"/>
</dbReference>
<dbReference type="PANTHER" id="PTHR24220">
    <property type="entry name" value="IMPORT ATP-BINDING PROTEIN"/>
    <property type="match status" value="1"/>
</dbReference>
<dbReference type="PROSITE" id="PS00211">
    <property type="entry name" value="ABC_TRANSPORTER_1"/>
    <property type="match status" value="1"/>
</dbReference>
<dbReference type="GO" id="GO:0005524">
    <property type="term" value="F:ATP binding"/>
    <property type="evidence" value="ECO:0007669"/>
    <property type="project" value="UniProtKB-KW"/>
</dbReference>
<evidence type="ECO:0000313" key="4">
    <source>
        <dbReference type="EMBL" id="UWX63568.1"/>
    </source>
</evidence>
<dbReference type="SMART" id="SM00382">
    <property type="entry name" value="AAA"/>
    <property type="match status" value="1"/>
</dbReference>
<accession>A0ABY5YFJ0</accession>
<gene>
    <name evidence="4" type="ORF">N0D28_12590</name>
</gene>
<keyword evidence="5" id="KW-1185">Reference proteome</keyword>
<dbReference type="InterPro" id="IPR015854">
    <property type="entry name" value="ABC_transpr_LolD-like"/>
</dbReference>
<dbReference type="PROSITE" id="PS50893">
    <property type="entry name" value="ABC_TRANSPORTER_2"/>
    <property type="match status" value="1"/>
</dbReference>
<evidence type="ECO:0000313" key="5">
    <source>
        <dbReference type="Proteomes" id="UP001060261"/>
    </source>
</evidence>
<dbReference type="InterPro" id="IPR017871">
    <property type="entry name" value="ABC_transporter-like_CS"/>
</dbReference>
<dbReference type="PANTHER" id="PTHR24220:SF685">
    <property type="entry name" value="ABC TRANSPORTER RELATED"/>
    <property type="match status" value="1"/>
</dbReference>
<dbReference type="Gene3D" id="3.40.50.300">
    <property type="entry name" value="P-loop containing nucleotide triphosphate hydrolases"/>
    <property type="match status" value="1"/>
</dbReference>
<dbReference type="EMBL" id="CP104213">
    <property type="protein sequence ID" value="UWX63568.1"/>
    <property type="molecule type" value="Genomic_DNA"/>
</dbReference>
<evidence type="ECO:0000256" key="2">
    <source>
        <dbReference type="ARBA" id="ARBA00022840"/>
    </source>
</evidence>
<evidence type="ECO:0000259" key="3">
    <source>
        <dbReference type="PROSITE" id="PS50893"/>
    </source>
</evidence>
<keyword evidence="1" id="KW-0547">Nucleotide-binding</keyword>
<organism evidence="4 5">
    <name type="scientific">Deinococcus rubellus</name>
    <dbReference type="NCBI Taxonomy" id="1889240"/>
    <lineage>
        <taxon>Bacteria</taxon>
        <taxon>Thermotogati</taxon>
        <taxon>Deinococcota</taxon>
        <taxon>Deinococci</taxon>
        <taxon>Deinococcales</taxon>
        <taxon>Deinococcaceae</taxon>
        <taxon>Deinococcus</taxon>
    </lineage>
</organism>
<protein>
    <submittedName>
        <fullName evidence="4">ABC transporter ATP-binding protein</fullName>
    </submittedName>
</protein>
<dbReference type="SUPFAM" id="SSF52540">
    <property type="entry name" value="P-loop containing nucleoside triphosphate hydrolases"/>
    <property type="match status" value="1"/>
</dbReference>
<dbReference type="InterPro" id="IPR027417">
    <property type="entry name" value="P-loop_NTPase"/>
</dbReference>
<proteinExistence type="predicted"/>
<dbReference type="RefSeq" id="WP_260559853.1">
    <property type="nucleotide sequence ID" value="NZ_BAABEC010000181.1"/>
</dbReference>
<reference evidence="4" key="1">
    <citation type="submission" date="2022-09" db="EMBL/GenBank/DDBJ databases">
        <title>genome sequence of Deinococcus rubellus.</title>
        <authorList>
            <person name="Srinivasan S."/>
        </authorList>
    </citation>
    <scope>NUCLEOTIDE SEQUENCE</scope>
    <source>
        <strain evidence="4">Ant6</strain>
    </source>
</reference>
<dbReference type="Pfam" id="PF00005">
    <property type="entry name" value="ABC_tran"/>
    <property type="match status" value="1"/>
</dbReference>
<sequence>MPESERIERLTFESAQVWPQAAETRRGEVALVMAQNLSREYGNVAALKRASLRIFPGDSIALLGLSGSGKSTLLHLLGGLDQPTGGELSWPALGDSADLRPSKVAFVFQAQSLMPPLTALENVALPLLLLGAAPDDARQRAADALETLDLLSVAQQLPEELSGGQAQRVAVARALVTNPQLILADEPTGQLDSQTAQHLMDVLLAALGPDTALVMATHDETVARRLKTVWRMKDGILEELP</sequence>
<name>A0ABY5YFJ0_9DEIO</name>
<dbReference type="InterPro" id="IPR003593">
    <property type="entry name" value="AAA+_ATPase"/>
</dbReference>
<keyword evidence="2 4" id="KW-0067">ATP-binding</keyword>
<dbReference type="Proteomes" id="UP001060261">
    <property type="component" value="Chromosome"/>
</dbReference>
<evidence type="ECO:0000256" key="1">
    <source>
        <dbReference type="ARBA" id="ARBA00022741"/>
    </source>
</evidence>
<feature type="domain" description="ABC transporter" evidence="3">
    <location>
        <begin position="32"/>
        <end position="240"/>
    </location>
</feature>